<feature type="compositionally biased region" description="Basic and acidic residues" evidence="13">
    <location>
        <begin position="650"/>
        <end position="660"/>
    </location>
</feature>
<evidence type="ECO:0000256" key="8">
    <source>
        <dbReference type="ARBA" id="ARBA00023136"/>
    </source>
</evidence>
<feature type="transmembrane region" description="Helical" evidence="14">
    <location>
        <begin position="265"/>
        <end position="286"/>
    </location>
</feature>
<evidence type="ECO:0000256" key="9">
    <source>
        <dbReference type="ARBA" id="ARBA00023173"/>
    </source>
</evidence>
<protein>
    <submittedName>
        <fullName evidence="15">Uncharacterized protein</fullName>
    </submittedName>
</protein>
<keyword evidence="9" id="KW-0869">Chloride channel</keyword>
<keyword evidence="8 14" id="KW-0472">Membrane</keyword>
<dbReference type="AlphaFoldDB" id="A0AAD2FTA3"/>
<evidence type="ECO:0000256" key="2">
    <source>
        <dbReference type="ARBA" id="ARBA00009849"/>
    </source>
</evidence>
<evidence type="ECO:0000256" key="13">
    <source>
        <dbReference type="SAM" id="MobiDB-lite"/>
    </source>
</evidence>
<feature type="transmembrane region" description="Helical" evidence="14">
    <location>
        <begin position="419"/>
        <end position="441"/>
    </location>
</feature>
<keyword evidence="6 14" id="KW-1133">Transmembrane helix</keyword>
<dbReference type="GO" id="GO:0034707">
    <property type="term" value="C:chloride channel complex"/>
    <property type="evidence" value="ECO:0007669"/>
    <property type="project" value="UniProtKB-KW"/>
</dbReference>
<evidence type="ECO:0000313" key="16">
    <source>
        <dbReference type="Proteomes" id="UP001295423"/>
    </source>
</evidence>
<evidence type="ECO:0000256" key="3">
    <source>
        <dbReference type="ARBA" id="ARBA00022448"/>
    </source>
</evidence>
<keyword evidence="5 14" id="KW-0812">Transmembrane</keyword>
<feature type="transmembrane region" description="Helical" evidence="14">
    <location>
        <begin position="616"/>
        <end position="638"/>
    </location>
</feature>
<dbReference type="PANTHER" id="PTHR12424:SF19">
    <property type="entry name" value="INTEGRASE ZINC-BINDING DOMAIN-CONTAINING PROTEIN"/>
    <property type="match status" value="1"/>
</dbReference>
<dbReference type="EMBL" id="CAKOGP040001814">
    <property type="protein sequence ID" value="CAJ1952737.1"/>
    <property type="molecule type" value="Genomic_DNA"/>
</dbReference>
<feature type="compositionally biased region" description="Basic residues" evidence="13">
    <location>
        <begin position="684"/>
        <end position="695"/>
    </location>
</feature>
<feature type="compositionally biased region" description="Basic residues" evidence="13">
    <location>
        <begin position="766"/>
        <end position="778"/>
    </location>
</feature>
<feature type="transmembrane region" description="Helical" evidence="14">
    <location>
        <begin position="60"/>
        <end position="81"/>
    </location>
</feature>
<dbReference type="InterPro" id="IPR006990">
    <property type="entry name" value="Tweety"/>
</dbReference>
<gene>
    <name evidence="15" type="ORF">CYCCA115_LOCUS13691</name>
</gene>
<dbReference type="PANTHER" id="PTHR12424">
    <property type="entry name" value="TWEETY-RELATED"/>
    <property type="match status" value="1"/>
</dbReference>
<evidence type="ECO:0000256" key="14">
    <source>
        <dbReference type="SAM" id="Phobius"/>
    </source>
</evidence>
<dbReference type="GO" id="GO:0005254">
    <property type="term" value="F:chloride channel activity"/>
    <property type="evidence" value="ECO:0007669"/>
    <property type="project" value="UniProtKB-KW"/>
</dbReference>
<proteinExistence type="inferred from homology"/>
<organism evidence="15 16">
    <name type="scientific">Cylindrotheca closterium</name>
    <dbReference type="NCBI Taxonomy" id="2856"/>
    <lineage>
        <taxon>Eukaryota</taxon>
        <taxon>Sar</taxon>
        <taxon>Stramenopiles</taxon>
        <taxon>Ochrophyta</taxon>
        <taxon>Bacillariophyta</taxon>
        <taxon>Bacillariophyceae</taxon>
        <taxon>Bacillariophycidae</taxon>
        <taxon>Bacillariales</taxon>
        <taxon>Bacillariaceae</taxon>
        <taxon>Cylindrotheca</taxon>
    </lineage>
</organism>
<reference evidence="15" key="1">
    <citation type="submission" date="2023-08" db="EMBL/GenBank/DDBJ databases">
        <authorList>
            <person name="Audoor S."/>
            <person name="Bilcke G."/>
        </authorList>
    </citation>
    <scope>NUCLEOTIDE SEQUENCE</scope>
</reference>
<feature type="transmembrane region" description="Helical" evidence="14">
    <location>
        <begin position="448"/>
        <end position="472"/>
    </location>
</feature>
<evidence type="ECO:0000256" key="7">
    <source>
        <dbReference type="ARBA" id="ARBA00023065"/>
    </source>
</evidence>
<feature type="region of interest" description="Disordered" evidence="13">
    <location>
        <begin position="649"/>
        <end position="778"/>
    </location>
</feature>
<evidence type="ECO:0000256" key="12">
    <source>
        <dbReference type="ARBA" id="ARBA00023303"/>
    </source>
</evidence>
<dbReference type="Proteomes" id="UP001295423">
    <property type="component" value="Unassembled WGS sequence"/>
</dbReference>
<feature type="compositionally biased region" description="Basic and acidic residues" evidence="13">
    <location>
        <begin position="707"/>
        <end position="724"/>
    </location>
</feature>
<evidence type="ECO:0000256" key="11">
    <source>
        <dbReference type="ARBA" id="ARBA00023214"/>
    </source>
</evidence>
<feature type="compositionally biased region" description="Basic residues" evidence="13">
    <location>
        <begin position="730"/>
        <end position="741"/>
    </location>
</feature>
<evidence type="ECO:0000256" key="5">
    <source>
        <dbReference type="ARBA" id="ARBA00022692"/>
    </source>
</evidence>
<accession>A0AAD2FTA3</accession>
<sequence length="778" mass="86774">MSSCTLTQGATNETYAPNPFENTGNIKFYHNNVPRLGNTNEVLNLLQGTSGQQQEYTQGLLSTPILLAVITMTWMIVLWVFKCCSSKNHDWLAGKPVVLQEEPSYRKHEIDLENSSADEPNWEVSVFKTIQGSRTGLRLGRNRKGDLIAVRVDEKGIFYGRIRQGQRIISIHGNSPEENDEESNYVGHDSTISSKAKAFIKKTMKSETQNDKVVKRVDKVAEGMRTLKDSVGKVTVVVLGLVLKQDFKYAQWRNECDRVLWQKTVFMSIVSFSLLALFFTGIVLSFTGVNRLESAIDTGVGTIDIVGGKLRKGVQLLDDASRLSQSINSNVNSLLVSLNEICPAQMDQICSNLNDPSSCQSLNGLSIVSKMQQAISYLQDDSLHEKAIQDARSALDNIATQTSGLDSDLDPVSQALDGVLALAIIVILVSMLLYVVLFLPIPAAARSALFCLSYGFLFVIILFSFLLLLVILPVSSAVGDVCYDDPGSRIESILRESMDASTSDQIEDMIFNIFKGCSAPDARFDETIDFQTEGVFGNLDEAIAQLKLNIAICGTPPSTMANLEAVLNDGVDVYLCEASNILTKFSDLFSCRFWHPIYAQLAHETLCYQGMDALSAITNALFVILCMSLLIMTFRVALWDAVSSPLQQASEDKEKEDPYKIMKTGSKKQTEDFSSVENTIPMKKDKKKNKRKPKHMVIEESMDVTADESREFNAEGLEEAHEGEGEVPQTRKKKVHKKKKKRDSDREGERVHRRNPRSSSRDQRKSRSSRRRKRNSRS</sequence>
<keyword evidence="10" id="KW-0325">Glycoprotein</keyword>
<evidence type="ECO:0000256" key="4">
    <source>
        <dbReference type="ARBA" id="ARBA00022475"/>
    </source>
</evidence>
<evidence type="ECO:0000313" key="15">
    <source>
        <dbReference type="EMBL" id="CAJ1952737.1"/>
    </source>
</evidence>
<keyword evidence="12" id="KW-0407">Ion channel</keyword>
<name>A0AAD2FTA3_9STRA</name>
<evidence type="ECO:0000256" key="10">
    <source>
        <dbReference type="ARBA" id="ARBA00023180"/>
    </source>
</evidence>
<comment type="similarity">
    <text evidence="2">Belongs to the tweety family.</text>
</comment>
<keyword evidence="16" id="KW-1185">Reference proteome</keyword>
<evidence type="ECO:0000256" key="1">
    <source>
        <dbReference type="ARBA" id="ARBA00004651"/>
    </source>
</evidence>
<keyword evidence="11" id="KW-0868">Chloride</keyword>
<keyword evidence="4" id="KW-1003">Cell membrane</keyword>
<comment type="subcellular location">
    <subcellularLocation>
        <location evidence="1">Cell membrane</location>
        <topology evidence="1">Multi-pass membrane protein</topology>
    </subcellularLocation>
</comment>
<comment type="caution">
    <text evidence="15">The sequence shown here is derived from an EMBL/GenBank/DDBJ whole genome shotgun (WGS) entry which is preliminary data.</text>
</comment>
<evidence type="ECO:0000256" key="6">
    <source>
        <dbReference type="ARBA" id="ARBA00022989"/>
    </source>
</evidence>
<keyword evidence="3" id="KW-0813">Transport</keyword>
<keyword evidence="7" id="KW-0406">Ion transport</keyword>
<dbReference type="GO" id="GO:0005886">
    <property type="term" value="C:plasma membrane"/>
    <property type="evidence" value="ECO:0007669"/>
    <property type="project" value="UniProtKB-SubCell"/>
</dbReference>